<protein>
    <submittedName>
        <fullName evidence="1">Uncharacterized protein</fullName>
    </submittedName>
</protein>
<dbReference type="AlphaFoldDB" id="A0A1A9ZQ34"/>
<sequence>MNSSGGTGNLLLERRTTANSYAHFQQGRQPSYYQHQSQQQQPRNQHKNFTVAAFISNNDKLLLKNLEKQNYSDAFKLEQYVVQHYQHHQKDHLQTSQANQQYNTKPTDCEMNLSSIPTEAVLDNKQVSSPRPLSHTKLLHFEPEDLRKSDSVNKPTNSKRTFDANGSALLVATDSNNVLRLPKRKRSVSFTATVNATNIDDNTDASYSVKQLDQYTLPLTPEIKTEEDTVTEANAVLSTANEKSMLARLARLSYSSYAHINTENDMKKTRLQVWLGLLYSGLGLLYSQLRKVDIPELKPRVFIRSTYSLPFLEFNHQTSAAVYEQNNLWTTHNMFLYSFMLKCI</sequence>
<accession>A0A1A9ZQ34</accession>
<name>A0A1A9ZQ34_GLOPL</name>
<evidence type="ECO:0000313" key="2">
    <source>
        <dbReference type="Proteomes" id="UP000092445"/>
    </source>
</evidence>
<dbReference type="VEuPathDB" id="VectorBase:GPAI021521"/>
<dbReference type="Proteomes" id="UP000092445">
    <property type="component" value="Unassembled WGS sequence"/>
</dbReference>
<keyword evidence="2" id="KW-1185">Reference proteome</keyword>
<reference evidence="2" key="1">
    <citation type="submission" date="2014-03" db="EMBL/GenBank/DDBJ databases">
        <authorList>
            <person name="Aksoy S."/>
            <person name="Warren W."/>
            <person name="Wilson R.K."/>
        </authorList>
    </citation>
    <scope>NUCLEOTIDE SEQUENCE [LARGE SCALE GENOMIC DNA]</scope>
    <source>
        <strain evidence="2">IAEA</strain>
    </source>
</reference>
<dbReference type="EnsemblMetazoa" id="GPAI021521-RA">
    <property type="protein sequence ID" value="GPAI021521-PA"/>
    <property type="gene ID" value="GPAI021521"/>
</dbReference>
<organism evidence="1 2">
    <name type="scientific">Glossina pallidipes</name>
    <name type="common">Tsetse fly</name>
    <dbReference type="NCBI Taxonomy" id="7398"/>
    <lineage>
        <taxon>Eukaryota</taxon>
        <taxon>Metazoa</taxon>
        <taxon>Ecdysozoa</taxon>
        <taxon>Arthropoda</taxon>
        <taxon>Hexapoda</taxon>
        <taxon>Insecta</taxon>
        <taxon>Pterygota</taxon>
        <taxon>Neoptera</taxon>
        <taxon>Endopterygota</taxon>
        <taxon>Diptera</taxon>
        <taxon>Brachycera</taxon>
        <taxon>Muscomorpha</taxon>
        <taxon>Hippoboscoidea</taxon>
        <taxon>Glossinidae</taxon>
        <taxon>Glossina</taxon>
    </lineage>
</organism>
<reference evidence="1" key="2">
    <citation type="submission" date="2020-05" db="UniProtKB">
        <authorList>
            <consortium name="EnsemblMetazoa"/>
        </authorList>
    </citation>
    <scope>IDENTIFICATION</scope>
    <source>
        <strain evidence="1">IAEA</strain>
    </source>
</reference>
<evidence type="ECO:0000313" key="1">
    <source>
        <dbReference type="EnsemblMetazoa" id="GPAI021521-PA"/>
    </source>
</evidence>
<proteinExistence type="predicted"/>